<proteinExistence type="predicted"/>
<keyword evidence="1" id="KW-0732">Signal</keyword>
<dbReference type="HOGENOM" id="CLU_3088092_0_0_1"/>
<accession>G4U236</accession>
<keyword evidence="3" id="KW-1185">Reference proteome</keyword>
<protein>
    <submittedName>
        <fullName evidence="2">Uncharacterized protein</fullName>
    </submittedName>
</protein>
<reference evidence="2 3" key="1">
    <citation type="journal article" date="2011" name="PLoS Pathog.">
        <title>Endophytic Life Strategies Decoded by Genome and Transcriptome Analyses of the Mutualistic Root Symbiont Piriformospora indica.</title>
        <authorList>
            <person name="Zuccaro A."/>
            <person name="Lahrmann U."/>
            <person name="Guldener U."/>
            <person name="Langen G."/>
            <person name="Pfiffi S."/>
            <person name="Biedenkopf D."/>
            <person name="Wong P."/>
            <person name="Samans B."/>
            <person name="Grimm C."/>
            <person name="Basiewicz M."/>
            <person name="Murat C."/>
            <person name="Martin F."/>
            <person name="Kogel K.H."/>
        </authorList>
    </citation>
    <scope>NUCLEOTIDE SEQUENCE [LARGE SCALE GENOMIC DNA]</scope>
    <source>
        <strain evidence="2 3">DSM 11827</strain>
    </source>
</reference>
<comment type="caution">
    <text evidence="2">The sequence shown here is derived from an EMBL/GenBank/DDBJ whole genome shotgun (WGS) entry which is preliminary data.</text>
</comment>
<name>G4U236_SERID</name>
<evidence type="ECO:0000256" key="1">
    <source>
        <dbReference type="SAM" id="SignalP"/>
    </source>
</evidence>
<dbReference type="Proteomes" id="UP000007148">
    <property type="component" value="Unassembled WGS sequence"/>
</dbReference>
<gene>
    <name evidence="2" type="ORF">PIIN_11607</name>
</gene>
<evidence type="ECO:0000313" key="3">
    <source>
        <dbReference type="Proteomes" id="UP000007148"/>
    </source>
</evidence>
<dbReference type="InParanoid" id="G4U236"/>
<sequence>MATSLILVVAPQLATLAHSQLESKVQLEPHQQPVDRLKANPWSGKWRVDLCP</sequence>
<organism evidence="2 3">
    <name type="scientific">Serendipita indica (strain DSM 11827)</name>
    <name type="common">Root endophyte fungus</name>
    <name type="synonym">Piriformospora indica</name>
    <dbReference type="NCBI Taxonomy" id="1109443"/>
    <lineage>
        <taxon>Eukaryota</taxon>
        <taxon>Fungi</taxon>
        <taxon>Dikarya</taxon>
        <taxon>Basidiomycota</taxon>
        <taxon>Agaricomycotina</taxon>
        <taxon>Agaricomycetes</taxon>
        <taxon>Sebacinales</taxon>
        <taxon>Serendipitaceae</taxon>
        <taxon>Serendipita</taxon>
    </lineage>
</organism>
<feature type="chain" id="PRO_5003469002" evidence="1">
    <location>
        <begin position="20"/>
        <end position="52"/>
    </location>
</feature>
<feature type="signal peptide" evidence="1">
    <location>
        <begin position="1"/>
        <end position="19"/>
    </location>
</feature>
<dbReference type="AlphaFoldDB" id="G4U236"/>
<evidence type="ECO:0000313" key="2">
    <source>
        <dbReference type="EMBL" id="CCA77629.1"/>
    </source>
</evidence>
<dbReference type="EMBL" id="CAFZ01001799">
    <property type="protein sequence ID" value="CCA77629.1"/>
    <property type="molecule type" value="Genomic_DNA"/>
</dbReference>